<dbReference type="InterPro" id="IPR052810">
    <property type="entry name" value="Plant_NAT"/>
</dbReference>
<dbReference type="Gene3D" id="3.40.630.30">
    <property type="match status" value="1"/>
</dbReference>
<dbReference type="CDD" id="cd04301">
    <property type="entry name" value="NAT_SF"/>
    <property type="match status" value="1"/>
</dbReference>
<dbReference type="FunFam" id="3.40.630.30:FF:000084">
    <property type="entry name" value="Probable N-acetyltransferase HLS1-like"/>
    <property type="match status" value="1"/>
</dbReference>
<proteinExistence type="inferred from homology"/>
<organism evidence="5 6">
    <name type="scientific">Vanilla planifolia</name>
    <name type="common">Vanilla</name>
    <dbReference type="NCBI Taxonomy" id="51239"/>
    <lineage>
        <taxon>Eukaryota</taxon>
        <taxon>Viridiplantae</taxon>
        <taxon>Streptophyta</taxon>
        <taxon>Embryophyta</taxon>
        <taxon>Tracheophyta</taxon>
        <taxon>Spermatophyta</taxon>
        <taxon>Magnoliopsida</taxon>
        <taxon>Liliopsida</taxon>
        <taxon>Asparagales</taxon>
        <taxon>Orchidaceae</taxon>
        <taxon>Vanilloideae</taxon>
        <taxon>Vanilleae</taxon>
        <taxon>Vanilla</taxon>
    </lineage>
</organism>
<dbReference type="EMBL" id="JADCNM010000012">
    <property type="protein sequence ID" value="KAG0460181.1"/>
    <property type="molecule type" value="Genomic_DNA"/>
</dbReference>
<evidence type="ECO:0000313" key="5">
    <source>
        <dbReference type="EMBL" id="KAG0460181.1"/>
    </source>
</evidence>
<gene>
    <name evidence="5" type="ORF">HPP92_023309</name>
</gene>
<protein>
    <recommendedName>
        <fullName evidence="4">N-acetyltransferase domain-containing protein</fullName>
    </recommendedName>
</protein>
<dbReference type="InterPro" id="IPR000182">
    <property type="entry name" value="GNAT_dom"/>
</dbReference>
<accession>A0A835UI33</accession>
<dbReference type="Pfam" id="PF00583">
    <property type="entry name" value="Acetyltransf_1"/>
    <property type="match status" value="1"/>
</dbReference>
<dbReference type="PANTHER" id="PTHR47370">
    <property type="entry name" value="ACYL-COA N-ACYLTRANSFERASES (NAT) SUPERFAMILY PROTEIN"/>
    <property type="match status" value="1"/>
</dbReference>
<evidence type="ECO:0000256" key="3">
    <source>
        <dbReference type="ARBA" id="ARBA00023315"/>
    </source>
</evidence>
<keyword evidence="2" id="KW-0808">Transferase</keyword>
<comment type="caution">
    <text evidence="5">The sequence shown here is derived from an EMBL/GenBank/DDBJ whole genome shotgun (WGS) entry which is preliminary data.</text>
</comment>
<evidence type="ECO:0000256" key="2">
    <source>
        <dbReference type="ARBA" id="ARBA00022679"/>
    </source>
</evidence>
<dbReference type="GO" id="GO:0016747">
    <property type="term" value="F:acyltransferase activity, transferring groups other than amino-acyl groups"/>
    <property type="evidence" value="ECO:0007669"/>
    <property type="project" value="InterPro"/>
</dbReference>
<dbReference type="InterPro" id="IPR016181">
    <property type="entry name" value="Acyl_CoA_acyltransferase"/>
</dbReference>
<dbReference type="OrthoDB" id="41532at2759"/>
<feature type="domain" description="N-acetyltransferase" evidence="4">
    <location>
        <begin position="11"/>
        <end position="190"/>
    </location>
</feature>
<evidence type="ECO:0000259" key="4">
    <source>
        <dbReference type="PROSITE" id="PS51186"/>
    </source>
</evidence>
<reference evidence="5 6" key="1">
    <citation type="journal article" date="2020" name="Nat. Food">
        <title>A phased Vanilla planifolia genome enables genetic improvement of flavour and production.</title>
        <authorList>
            <person name="Hasing T."/>
            <person name="Tang H."/>
            <person name="Brym M."/>
            <person name="Khazi F."/>
            <person name="Huang T."/>
            <person name="Chambers A.H."/>
        </authorList>
    </citation>
    <scope>NUCLEOTIDE SEQUENCE [LARGE SCALE GENOMIC DNA]</scope>
    <source>
        <tissue evidence="5">Leaf</tissue>
    </source>
</reference>
<dbReference type="PROSITE" id="PS51186">
    <property type="entry name" value="GNAT"/>
    <property type="match status" value="1"/>
</dbReference>
<dbReference type="Proteomes" id="UP000639772">
    <property type="component" value="Chromosome 12"/>
</dbReference>
<evidence type="ECO:0000256" key="1">
    <source>
        <dbReference type="ARBA" id="ARBA00008694"/>
    </source>
</evidence>
<evidence type="ECO:0000313" key="6">
    <source>
        <dbReference type="Proteomes" id="UP000639772"/>
    </source>
</evidence>
<keyword evidence="3" id="KW-0012">Acyltransferase</keyword>
<dbReference type="SUPFAM" id="SSF55729">
    <property type="entry name" value="Acyl-CoA N-acyltransferases (Nat)"/>
    <property type="match status" value="1"/>
</dbReference>
<comment type="similarity">
    <text evidence="1">Belongs to the acetyltransferase family.</text>
</comment>
<sequence length="412" mass="45802">MKVEMLKKVEVVVREYQAEKDLSGAEAVDRMCDVGASGTVSLFTDLLGDPVCRVRHSPAFLMLVAETTGPNKEIVGLIRGCIKTITCGKKNPRVSAASTATAAANPIYTKAAYILGLRVSPFHRRMGIGLKLVQRMEDWFRSNGAEYAYMATDKDNEASLRLFTGRCGYVKFRNPTILVQPVFAHRQPIGRRTAVIRLSPTDAETLYRRRFSTTEFFPRDIDSILHNPLSLGTFLALPVSSASAWTGSIDSFLANPPESWAVLSVWDSKSLFRLEIRNAPLLWRGLAWTTRAVDRAVPWLRIPSVPNFFRPFGGYFLYGLGGEGPAAASLLRTLCRHGHNMARAGGCSVVVTEVSASEPLLPGIPHWRRFSFEEDLWCIKRLDEEYSDGAVGDWTRSPPGTSIFVDPREQIM</sequence>
<dbReference type="AlphaFoldDB" id="A0A835UI33"/>
<name>A0A835UI33_VANPL</name>
<dbReference type="PANTHER" id="PTHR47370:SF10">
    <property type="entry name" value="N-ACETYLTRANSFERASE HLS1-RELATED"/>
    <property type="match status" value="1"/>
</dbReference>